<dbReference type="Proteomes" id="UP001341840">
    <property type="component" value="Unassembled WGS sequence"/>
</dbReference>
<name>A0ABU6Z868_9FABA</name>
<sequence>MTSSRSVEHFEIQRRREAIPSQWEARRSVFQVSASRGMNSTFLEKIVFSLENILSTMDVCFQRIEHAKETLEAHFEEARSQPANIREKIKTDILKPKEFKGVTDLIRWRTSYGKWRGTLFEGQGVVEEYTKVCTTALYLFDNATLWWRRKCVDMEMGHQPWANQELQRRNVKDVDEDIIVAESLTEYHRGNSKTNSSCKPNSTKGGEGGGKNFSTKKEGKYTS</sequence>
<feature type="compositionally biased region" description="Polar residues" evidence="1">
    <location>
        <begin position="192"/>
        <end position="204"/>
    </location>
</feature>
<evidence type="ECO:0000313" key="2">
    <source>
        <dbReference type="EMBL" id="MED6218454.1"/>
    </source>
</evidence>
<keyword evidence="3" id="KW-1185">Reference proteome</keyword>
<accession>A0ABU6Z868</accession>
<protein>
    <submittedName>
        <fullName evidence="2">Uncharacterized protein</fullName>
    </submittedName>
</protein>
<feature type="region of interest" description="Disordered" evidence="1">
    <location>
        <begin position="189"/>
        <end position="223"/>
    </location>
</feature>
<dbReference type="EMBL" id="JASCZI010271962">
    <property type="protein sequence ID" value="MED6218454.1"/>
    <property type="molecule type" value="Genomic_DNA"/>
</dbReference>
<comment type="caution">
    <text evidence="2">The sequence shown here is derived from an EMBL/GenBank/DDBJ whole genome shotgun (WGS) entry which is preliminary data.</text>
</comment>
<proteinExistence type="predicted"/>
<evidence type="ECO:0000256" key="1">
    <source>
        <dbReference type="SAM" id="MobiDB-lite"/>
    </source>
</evidence>
<organism evidence="2 3">
    <name type="scientific">Stylosanthes scabra</name>
    <dbReference type="NCBI Taxonomy" id="79078"/>
    <lineage>
        <taxon>Eukaryota</taxon>
        <taxon>Viridiplantae</taxon>
        <taxon>Streptophyta</taxon>
        <taxon>Embryophyta</taxon>
        <taxon>Tracheophyta</taxon>
        <taxon>Spermatophyta</taxon>
        <taxon>Magnoliopsida</taxon>
        <taxon>eudicotyledons</taxon>
        <taxon>Gunneridae</taxon>
        <taxon>Pentapetalae</taxon>
        <taxon>rosids</taxon>
        <taxon>fabids</taxon>
        <taxon>Fabales</taxon>
        <taxon>Fabaceae</taxon>
        <taxon>Papilionoideae</taxon>
        <taxon>50 kb inversion clade</taxon>
        <taxon>dalbergioids sensu lato</taxon>
        <taxon>Dalbergieae</taxon>
        <taxon>Pterocarpus clade</taxon>
        <taxon>Stylosanthes</taxon>
    </lineage>
</organism>
<evidence type="ECO:0000313" key="3">
    <source>
        <dbReference type="Proteomes" id="UP001341840"/>
    </source>
</evidence>
<gene>
    <name evidence="2" type="ORF">PIB30_026791</name>
</gene>
<reference evidence="2 3" key="1">
    <citation type="journal article" date="2023" name="Plants (Basel)">
        <title>Bridging the Gap: Combining Genomics and Transcriptomics Approaches to Understand Stylosanthes scabra, an Orphan Legume from the Brazilian Caatinga.</title>
        <authorList>
            <person name="Ferreira-Neto J.R.C."/>
            <person name="da Silva M.D."/>
            <person name="Binneck E."/>
            <person name="de Melo N.F."/>
            <person name="da Silva R.H."/>
            <person name="de Melo A.L.T.M."/>
            <person name="Pandolfi V."/>
            <person name="Bustamante F.O."/>
            <person name="Brasileiro-Vidal A.C."/>
            <person name="Benko-Iseppon A.M."/>
        </authorList>
    </citation>
    <scope>NUCLEOTIDE SEQUENCE [LARGE SCALE GENOMIC DNA]</scope>
    <source>
        <tissue evidence="2">Leaves</tissue>
    </source>
</reference>